<dbReference type="Proteomes" id="UP001364617">
    <property type="component" value="Unassembled WGS sequence"/>
</dbReference>
<name>A0AAN9DK90_9TELE</name>
<dbReference type="AlphaFoldDB" id="A0AAN9DK90"/>
<comment type="caution">
    <text evidence="1">The sequence shown here is derived from an EMBL/GenBank/DDBJ whole genome shotgun (WGS) entry which is preliminary data.</text>
</comment>
<gene>
    <name evidence="1" type="ORF">R3I93_001349</name>
</gene>
<dbReference type="EMBL" id="JAYKXH010000002">
    <property type="protein sequence ID" value="KAK7174136.1"/>
    <property type="molecule type" value="Genomic_DNA"/>
</dbReference>
<sequence length="107" mass="12040">MCCSQSFTSRHPINNCPGPAGEVTPLTDPSLPDRLPHPFRFTNEPAESPHGHVWPCHLLIAESLEGKHIYVAMFRKALTAEVCILYTKCIFSLGMHQYDFLADTDNR</sequence>
<accession>A0AAN9DK90</accession>
<protein>
    <submittedName>
        <fullName evidence="1">Uncharacterized protein</fullName>
    </submittedName>
</protein>
<proteinExistence type="predicted"/>
<evidence type="ECO:0000313" key="2">
    <source>
        <dbReference type="Proteomes" id="UP001364617"/>
    </source>
</evidence>
<organism evidence="1 2">
    <name type="scientific">Phoxinus phoxinus</name>
    <name type="common">Eurasian minnow</name>
    <dbReference type="NCBI Taxonomy" id="58324"/>
    <lineage>
        <taxon>Eukaryota</taxon>
        <taxon>Metazoa</taxon>
        <taxon>Chordata</taxon>
        <taxon>Craniata</taxon>
        <taxon>Vertebrata</taxon>
        <taxon>Euteleostomi</taxon>
        <taxon>Actinopterygii</taxon>
        <taxon>Neopterygii</taxon>
        <taxon>Teleostei</taxon>
        <taxon>Ostariophysi</taxon>
        <taxon>Cypriniformes</taxon>
        <taxon>Leuciscidae</taxon>
        <taxon>Phoxininae</taxon>
        <taxon>Phoxinus</taxon>
    </lineage>
</organism>
<evidence type="ECO:0000313" key="1">
    <source>
        <dbReference type="EMBL" id="KAK7174136.1"/>
    </source>
</evidence>
<reference evidence="1 2" key="1">
    <citation type="submission" date="2024-02" db="EMBL/GenBank/DDBJ databases">
        <title>Chromosome-level genome assembly of the Eurasian Minnow (Phoxinus phoxinus).</title>
        <authorList>
            <person name="Oriowo T.O."/>
            <person name="Martin S."/>
            <person name="Stange M."/>
            <person name="Chrysostomakis Y."/>
            <person name="Brown T."/>
            <person name="Winkler S."/>
            <person name="Kukowka S."/>
            <person name="Myers E.W."/>
            <person name="Bohne A."/>
        </authorList>
    </citation>
    <scope>NUCLEOTIDE SEQUENCE [LARGE SCALE GENOMIC DNA]</scope>
    <source>
        <strain evidence="1">ZFMK-TIS-60720</strain>
        <tissue evidence="1">Whole Organism</tissue>
    </source>
</reference>
<keyword evidence="2" id="KW-1185">Reference proteome</keyword>